<keyword evidence="5" id="KW-1185">Reference proteome</keyword>
<feature type="region of interest" description="Disordered" evidence="1">
    <location>
        <begin position="308"/>
        <end position="328"/>
    </location>
</feature>
<dbReference type="Proteomes" id="UP000464495">
    <property type="component" value="Chromosome"/>
</dbReference>
<dbReference type="RefSeq" id="WP_161860421.1">
    <property type="nucleotide sequence ID" value="NZ_CP046620.1"/>
</dbReference>
<accession>A0A6P1SW23</accession>
<evidence type="ECO:0000256" key="1">
    <source>
        <dbReference type="SAM" id="MobiDB-lite"/>
    </source>
</evidence>
<feature type="signal peptide" evidence="2">
    <location>
        <begin position="1"/>
        <end position="22"/>
    </location>
</feature>
<evidence type="ECO:0000256" key="2">
    <source>
        <dbReference type="SAM" id="SignalP"/>
    </source>
</evidence>
<feature type="compositionally biased region" description="Basic and acidic residues" evidence="1">
    <location>
        <begin position="309"/>
        <end position="328"/>
    </location>
</feature>
<dbReference type="InterPro" id="IPR007410">
    <property type="entry name" value="LpqE-like"/>
</dbReference>
<dbReference type="PANTHER" id="PTHR36302:SF1">
    <property type="entry name" value="COPPER CHAPERONE PCU(A)C"/>
    <property type="match status" value="1"/>
</dbReference>
<keyword evidence="2" id="KW-0732">Signal</keyword>
<proteinExistence type="predicted"/>
<dbReference type="CDD" id="cd08545">
    <property type="entry name" value="YcnI_like"/>
    <property type="match status" value="1"/>
</dbReference>
<dbReference type="Pfam" id="PF07987">
    <property type="entry name" value="DUF1775"/>
    <property type="match status" value="1"/>
</dbReference>
<evidence type="ECO:0000313" key="5">
    <source>
        <dbReference type="Proteomes" id="UP000464495"/>
    </source>
</evidence>
<dbReference type="PIRSF" id="PIRSF037139">
    <property type="entry name" value="UCP037139"/>
    <property type="match status" value="1"/>
</dbReference>
<organism evidence="4 5">
    <name type="scientific">Algicella marina</name>
    <dbReference type="NCBI Taxonomy" id="2683284"/>
    <lineage>
        <taxon>Bacteria</taxon>
        <taxon>Pseudomonadati</taxon>
        <taxon>Pseudomonadota</taxon>
        <taxon>Alphaproteobacteria</taxon>
        <taxon>Rhodobacterales</taxon>
        <taxon>Paracoccaceae</taxon>
        <taxon>Algicella</taxon>
    </lineage>
</organism>
<dbReference type="InterPro" id="IPR012533">
    <property type="entry name" value="YcnI-copper_dom"/>
</dbReference>
<dbReference type="EMBL" id="CP046620">
    <property type="protein sequence ID" value="QHQ33850.1"/>
    <property type="molecule type" value="Genomic_DNA"/>
</dbReference>
<dbReference type="InterPro" id="IPR058248">
    <property type="entry name" value="Lxx211020-like"/>
</dbReference>
<gene>
    <name evidence="4" type="ORF">GO499_00975</name>
</gene>
<protein>
    <submittedName>
        <fullName evidence="4">DUF1775 domain-containing protein</fullName>
    </submittedName>
</protein>
<dbReference type="Pfam" id="PF04314">
    <property type="entry name" value="PCuAC"/>
    <property type="match status" value="1"/>
</dbReference>
<feature type="domain" description="YncI copper-binding" evidence="3">
    <location>
        <begin position="21"/>
        <end position="163"/>
    </location>
</feature>
<dbReference type="SUPFAM" id="SSF110087">
    <property type="entry name" value="DR1885-like metal-binding protein"/>
    <property type="match status" value="1"/>
</dbReference>
<dbReference type="KEGG" id="amaq:GO499_00975"/>
<dbReference type="PANTHER" id="PTHR36302">
    <property type="entry name" value="BLR7088 PROTEIN"/>
    <property type="match status" value="1"/>
</dbReference>
<dbReference type="InterPro" id="IPR036182">
    <property type="entry name" value="PCuAC_sf"/>
</dbReference>
<reference evidence="4 5" key="1">
    <citation type="submission" date="2019-12" db="EMBL/GenBank/DDBJ databases">
        <title>Complete genome sequence of Algicella marina strain 9Alg 56(T) isolated from the red alga Tichocarpus crinitus.</title>
        <authorList>
            <person name="Kim S.-G."/>
            <person name="Nedashkovskaya O.I."/>
        </authorList>
    </citation>
    <scope>NUCLEOTIDE SEQUENCE [LARGE SCALE GENOMIC DNA]</scope>
    <source>
        <strain evidence="4 5">9Alg 56</strain>
    </source>
</reference>
<evidence type="ECO:0000259" key="3">
    <source>
        <dbReference type="Pfam" id="PF07987"/>
    </source>
</evidence>
<dbReference type="InterPro" id="IPR038507">
    <property type="entry name" value="YcnI-like_sf"/>
</dbReference>
<name>A0A6P1SW23_9RHOB</name>
<sequence>MQNLILTTATITLLATAAFAHATLEQKEAAAGATTKITLRVPHGCDGEATHTVRITLPEGFYAAKPMPKPGWQLETVTGAYATPYNNHGTEMTEGLREVSWTGGNLEDGWYDEFTLRGTVGPNVEPGTVLYFPALQTCANGTADWTNTSDEMGADNPSPKLTVTAGGHDEHAGHGAAMTATEFTLGDLAITAAFSRATLPNAPVGGGFLTVTNTGTEDDTLVAAASPAAGHMEIHEMSMQGDVMKMRELTDGLPIPAGETVELKPGGFHLMFMQLAAPLEEGTSVDVTLTFANAGEITVPFAIGAPNAREADHSGHGMDHGAMQKDSN</sequence>
<dbReference type="Gene3D" id="2.60.40.1890">
    <property type="entry name" value="PCu(A)C copper chaperone"/>
    <property type="match status" value="1"/>
</dbReference>
<dbReference type="InterPro" id="IPR021174">
    <property type="entry name" value="UCP037139"/>
</dbReference>
<dbReference type="Gene3D" id="2.60.40.2230">
    <property type="entry name" value="Uncharacterised protein YcnI-like PF07987, DUF1775"/>
    <property type="match status" value="1"/>
</dbReference>
<dbReference type="AlphaFoldDB" id="A0A6P1SW23"/>
<feature type="chain" id="PRO_5026720710" evidence="2">
    <location>
        <begin position="23"/>
        <end position="328"/>
    </location>
</feature>
<evidence type="ECO:0000313" key="4">
    <source>
        <dbReference type="EMBL" id="QHQ33850.1"/>
    </source>
</evidence>